<comment type="caution">
    <text evidence="2">The sequence shown here is derived from an EMBL/GenBank/DDBJ whole genome shotgun (WGS) entry which is preliminary data.</text>
</comment>
<dbReference type="Proteomes" id="UP000664417">
    <property type="component" value="Unassembled WGS sequence"/>
</dbReference>
<proteinExistence type="predicted"/>
<evidence type="ECO:0000313" key="2">
    <source>
        <dbReference type="EMBL" id="MBO1323032.1"/>
    </source>
</evidence>
<dbReference type="RefSeq" id="WP_207863004.1">
    <property type="nucleotide sequence ID" value="NZ_JAFREP010000047.1"/>
</dbReference>
<dbReference type="AlphaFoldDB" id="A0A8J7QBE5"/>
<dbReference type="EMBL" id="JAFREP010000047">
    <property type="protein sequence ID" value="MBO1323032.1"/>
    <property type="molecule type" value="Genomic_DNA"/>
</dbReference>
<evidence type="ECO:0008006" key="4">
    <source>
        <dbReference type="Google" id="ProtNLM"/>
    </source>
</evidence>
<reference evidence="2" key="1">
    <citation type="submission" date="2021-03" db="EMBL/GenBank/DDBJ databases">
        <authorList>
            <person name="Wang G."/>
        </authorList>
    </citation>
    <scope>NUCLEOTIDE SEQUENCE</scope>
    <source>
        <strain evidence="2">KCTC 12899</strain>
    </source>
</reference>
<gene>
    <name evidence="2" type="ORF">J3U88_31490</name>
</gene>
<evidence type="ECO:0000256" key="1">
    <source>
        <dbReference type="SAM" id="MobiDB-lite"/>
    </source>
</evidence>
<sequence>MIETRDEHWGRVALLLALAALVWWFNARQLMDDSDETASAGAEVAAQSDIDIHERTQILRPRLPAEVVPLVWDPFARQPLGNDPEPEPAPTPVAQAPVPRPPPPLGLEYIGLVEGEARQVFILRSRAGLEFLALNDQIGPWRLTEHREEALVFEDEQGRVQELATKMP</sequence>
<accession>A0A8J7QBE5</accession>
<evidence type="ECO:0000313" key="3">
    <source>
        <dbReference type="Proteomes" id="UP000664417"/>
    </source>
</evidence>
<organism evidence="2 3">
    <name type="scientific">Acanthopleuribacter pedis</name>
    <dbReference type="NCBI Taxonomy" id="442870"/>
    <lineage>
        <taxon>Bacteria</taxon>
        <taxon>Pseudomonadati</taxon>
        <taxon>Acidobacteriota</taxon>
        <taxon>Holophagae</taxon>
        <taxon>Acanthopleuribacterales</taxon>
        <taxon>Acanthopleuribacteraceae</taxon>
        <taxon>Acanthopleuribacter</taxon>
    </lineage>
</organism>
<keyword evidence="3" id="KW-1185">Reference proteome</keyword>
<name>A0A8J7QBE5_9BACT</name>
<feature type="region of interest" description="Disordered" evidence="1">
    <location>
        <begin position="77"/>
        <end position="100"/>
    </location>
</feature>
<protein>
    <recommendedName>
        <fullName evidence="4">Type II secretion system protein GspC N-terminal domain-containing protein</fullName>
    </recommendedName>
</protein>